<feature type="compositionally biased region" description="Gly residues" evidence="14">
    <location>
        <begin position="772"/>
        <end position="811"/>
    </location>
</feature>
<evidence type="ECO:0000256" key="14">
    <source>
        <dbReference type="SAM" id="MobiDB-lite"/>
    </source>
</evidence>
<dbReference type="Pfam" id="PF00905">
    <property type="entry name" value="Transpeptidase"/>
    <property type="match status" value="1"/>
</dbReference>
<evidence type="ECO:0000256" key="5">
    <source>
        <dbReference type="ARBA" id="ARBA00022676"/>
    </source>
</evidence>
<dbReference type="GO" id="GO:0071555">
    <property type="term" value="P:cell wall organization"/>
    <property type="evidence" value="ECO:0007669"/>
    <property type="project" value="UniProtKB-KW"/>
</dbReference>
<dbReference type="KEGG" id="noy:EXE57_10430"/>
<dbReference type="PROSITE" id="PS51178">
    <property type="entry name" value="PASTA"/>
    <property type="match status" value="1"/>
</dbReference>
<evidence type="ECO:0000313" key="17">
    <source>
        <dbReference type="EMBL" id="QBR92647.1"/>
    </source>
</evidence>
<evidence type="ECO:0000256" key="9">
    <source>
        <dbReference type="ARBA" id="ARBA00022984"/>
    </source>
</evidence>
<keyword evidence="6" id="KW-0808">Transferase</keyword>
<protein>
    <submittedName>
        <fullName evidence="17">PASTA domain-containing protein</fullName>
    </submittedName>
</protein>
<dbReference type="GO" id="GO:0008360">
    <property type="term" value="P:regulation of cell shape"/>
    <property type="evidence" value="ECO:0007669"/>
    <property type="project" value="UniProtKB-KW"/>
</dbReference>
<keyword evidence="10" id="KW-0511">Multifunctional enzyme</keyword>
<evidence type="ECO:0000313" key="18">
    <source>
        <dbReference type="Proteomes" id="UP000294894"/>
    </source>
</evidence>
<evidence type="ECO:0000256" key="12">
    <source>
        <dbReference type="ARBA" id="ARBA00034000"/>
    </source>
</evidence>
<accession>A0A4P7GLP5</accession>
<gene>
    <name evidence="17" type="ORF">EXE57_10430</name>
</gene>
<dbReference type="OrthoDB" id="9766909at2"/>
<comment type="similarity">
    <text evidence="2">In the N-terminal section; belongs to the glycosyltransferase 51 family.</text>
</comment>
<comment type="similarity">
    <text evidence="1">In the C-terminal section; belongs to the transpeptidase family.</text>
</comment>
<evidence type="ECO:0000256" key="3">
    <source>
        <dbReference type="ARBA" id="ARBA00022645"/>
    </source>
</evidence>
<evidence type="ECO:0000256" key="11">
    <source>
        <dbReference type="ARBA" id="ARBA00023316"/>
    </source>
</evidence>
<dbReference type="SUPFAM" id="SSF56601">
    <property type="entry name" value="beta-lactamase/transpeptidase-like"/>
    <property type="match status" value="1"/>
</dbReference>
<dbReference type="InterPro" id="IPR012338">
    <property type="entry name" value="Beta-lactam/transpept-like"/>
</dbReference>
<dbReference type="GO" id="GO:0006508">
    <property type="term" value="P:proteolysis"/>
    <property type="evidence" value="ECO:0007669"/>
    <property type="project" value="UniProtKB-KW"/>
</dbReference>
<dbReference type="AlphaFoldDB" id="A0A4P7GLP5"/>
<dbReference type="GO" id="GO:0030288">
    <property type="term" value="C:outer membrane-bounded periplasmic space"/>
    <property type="evidence" value="ECO:0007669"/>
    <property type="project" value="TreeGrafter"/>
</dbReference>
<dbReference type="EMBL" id="CP038267">
    <property type="protein sequence ID" value="QBR92647.1"/>
    <property type="molecule type" value="Genomic_DNA"/>
</dbReference>
<dbReference type="CDD" id="cd06577">
    <property type="entry name" value="PASTA_pknB"/>
    <property type="match status" value="1"/>
</dbReference>
<dbReference type="Proteomes" id="UP000294894">
    <property type="component" value="Chromosome"/>
</dbReference>
<comment type="catalytic activity">
    <reaction evidence="12">
        <text>Preferential cleavage: (Ac)2-L-Lys-D-Ala-|-D-Ala. Also transpeptidation of peptidyl-alanyl moieties that are N-acyl substituents of D-alanine.</text>
        <dbReference type="EC" id="3.4.16.4"/>
    </reaction>
</comment>
<dbReference type="Gene3D" id="3.40.710.10">
    <property type="entry name" value="DD-peptidase/beta-lactamase superfamily"/>
    <property type="match status" value="1"/>
</dbReference>
<keyword evidence="4" id="KW-0645">Protease</keyword>
<dbReference type="Gene3D" id="3.30.10.20">
    <property type="match status" value="1"/>
</dbReference>
<dbReference type="PANTHER" id="PTHR32282">
    <property type="entry name" value="BINDING PROTEIN TRANSPEPTIDASE, PUTATIVE-RELATED"/>
    <property type="match status" value="1"/>
</dbReference>
<evidence type="ECO:0000256" key="4">
    <source>
        <dbReference type="ARBA" id="ARBA00022670"/>
    </source>
</evidence>
<evidence type="ECO:0000256" key="7">
    <source>
        <dbReference type="ARBA" id="ARBA00022801"/>
    </source>
</evidence>
<proteinExistence type="inferred from homology"/>
<dbReference type="PANTHER" id="PTHR32282:SF33">
    <property type="entry name" value="PEPTIDOGLYCAN GLYCOSYLTRANSFERASE"/>
    <property type="match status" value="1"/>
</dbReference>
<keyword evidence="7" id="KW-0378">Hydrolase</keyword>
<evidence type="ECO:0000256" key="10">
    <source>
        <dbReference type="ARBA" id="ARBA00023268"/>
    </source>
</evidence>
<dbReference type="SMART" id="SM00740">
    <property type="entry name" value="PASTA"/>
    <property type="match status" value="1"/>
</dbReference>
<keyword evidence="15" id="KW-1133">Transmembrane helix</keyword>
<dbReference type="GO" id="GO:0009252">
    <property type="term" value="P:peptidoglycan biosynthetic process"/>
    <property type="evidence" value="ECO:0007669"/>
    <property type="project" value="UniProtKB-KW"/>
</dbReference>
<dbReference type="InterPro" id="IPR001460">
    <property type="entry name" value="PCN-bd_Tpept"/>
</dbReference>
<dbReference type="Pfam" id="PF03793">
    <property type="entry name" value="PASTA"/>
    <property type="match status" value="1"/>
</dbReference>
<dbReference type="Pfam" id="PF00912">
    <property type="entry name" value="Transgly"/>
    <property type="match status" value="1"/>
</dbReference>
<dbReference type="InterPro" id="IPR001264">
    <property type="entry name" value="Glyco_trans_51"/>
</dbReference>
<dbReference type="InterPro" id="IPR050396">
    <property type="entry name" value="Glycosyltr_51/Transpeptidase"/>
</dbReference>
<dbReference type="InterPro" id="IPR005543">
    <property type="entry name" value="PASTA_dom"/>
</dbReference>
<keyword evidence="9" id="KW-0573">Peptidoglycan synthesis</keyword>
<dbReference type="SUPFAM" id="SSF53955">
    <property type="entry name" value="Lysozyme-like"/>
    <property type="match status" value="1"/>
</dbReference>
<evidence type="ECO:0000259" key="16">
    <source>
        <dbReference type="PROSITE" id="PS51178"/>
    </source>
</evidence>
<evidence type="ECO:0000256" key="8">
    <source>
        <dbReference type="ARBA" id="ARBA00022960"/>
    </source>
</evidence>
<keyword evidence="11" id="KW-0961">Cell wall biogenesis/degradation</keyword>
<feature type="domain" description="PASTA" evidence="16">
    <location>
        <begin position="694"/>
        <end position="760"/>
    </location>
</feature>
<evidence type="ECO:0000256" key="2">
    <source>
        <dbReference type="ARBA" id="ARBA00007739"/>
    </source>
</evidence>
<dbReference type="GO" id="GO:0008955">
    <property type="term" value="F:peptidoglycan glycosyltransferase activity"/>
    <property type="evidence" value="ECO:0007669"/>
    <property type="project" value="UniProtKB-EC"/>
</dbReference>
<dbReference type="GO" id="GO:0008658">
    <property type="term" value="F:penicillin binding"/>
    <property type="evidence" value="ECO:0007669"/>
    <property type="project" value="InterPro"/>
</dbReference>
<keyword evidence="18" id="KW-1185">Reference proteome</keyword>
<sequence length="811" mass="84947">MSVPPDERLPARRILSHLGVMAAVSVVMGVMVAGLAIPFAGVVGVGTRDVARSMDTLPAELAVEPLAQKTKILDSDGNLIASLYDENRVNVPLTQISRTMVKAIVSIEDYRFYEHGALDLRGTLRALVTNQAANGVVQGGSSITQQMVKLTLVSQADTKAERIAATDDTFARKVRELRYAIAFEEKYSKDWILERYLNIAYFGDGAFGIQSAARHYFDKNAKDLNLRESAMLAGLVKNPTGLDPTNSPDEALDRRNVVLDRMAQLDVISQRKADKTKKTDLGLRVQPTDNGCVNSRAPFFCDYVTNVLMKDPSLGRTRDARKQLLRTGGLTIRTTVDLRFQAAADQAVRNNVNPTDQAIGGLAMVEPGTGDVKALAQSRPMGPDKSKGQTFLNYVVPQEYGDSAGFQAGSTFKAFILAQALIDGVQPDTTLTVPAQESIPENQFTTCGENGNEIPYASSTIWDPANFDFAGGTFNLYTGTQRSVNTFFANLELLTGLCKPYELAKQMGVDLTNPDLERVPSFTLGVVDTSPLEMAEAYATFAARGEHCDSRAVTSIEDAEGNLLKEYGSQCNQVMSNAVADTVNDILKGVLAPGGFGEAITMTQEDAGKTGTTQSARAVWFVGHTPNLATAAMVAGANSFGQPIGLEGLTVGGETIYSASGSGTAGPMWGEAMGNVEQYLEDAFFTPPDLSALGGATTTVPSTGGLSIESARRVLEDAGFNVLVGPPVNSEYPEGTVAYSDPGSGTGAPRGTAISIYPSTGFVPAPPPPPSGGGGNGGGNGGDGGNGGGGGGGGGNDGPGGGGRGGGGGRD</sequence>
<dbReference type="RefSeq" id="WP_135077273.1">
    <property type="nucleotide sequence ID" value="NZ_CP038267.1"/>
</dbReference>
<keyword evidence="15" id="KW-0472">Membrane</keyword>
<name>A0A4P7GLP5_9ACTN</name>
<keyword evidence="15" id="KW-0812">Transmembrane</keyword>
<keyword evidence="5" id="KW-0328">Glycosyltransferase</keyword>
<dbReference type="GO" id="GO:0009002">
    <property type="term" value="F:serine-type D-Ala-D-Ala carboxypeptidase activity"/>
    <property type="evidence" value="ECO:0007669"/>
    <property type="project" value="UniProtKB-EC"/>
</dbReference>
<evidence type="ECO:0000256" key="15">
    <source>
        <dbReference type="SAM" id="Phobius"/>
    </source>
</evidence>
<comment type="catalytic activity">
    <reaction evidence="13">
        <text>[GlcNAc-(1-&gt;4)-Mur2Ac(oyl-L-Ala-gamma-D-Glu-L-Lys-D-Ala-D-Ala)](n)-di-trans,octa-cis-undecaprenyl diphosphate + beta-D-GlcNAc-(1-&gt;4)-Mur2Ac(oyl-L-Ala-gamma-D-Glu-L-Lys-D-Ala-D-Ala)-di-trans,octa-cis-undecaprenyl diphosphate = [GlcNAc-(1-&gt;4)-Mur2Ac(oyl-L-Ala-gamma-D-Glu-L-Lys-D-Ala-D-Ala)](n+1)-di-trans,octa-cis-undecaprenyl diphosphate + di-trans,octa-cis-undecaprenyl diphosphate + H(+)</text>
        <dbReference type="Rhea" id="RHEA:23708"/>
        <dbReference type="Rhea" id="RHEA-COMP:9602"/>
        <dbReference type="Rhea" id="RHEA-COMP:9603"/>
        <dbReference type="ChEBI" id="CHEBI:15378"/>
        <dbReference type="ChEBI" id="CHEBI:58405"/>
        <dbReference type="ChEBI" id="CHEBI:60033"/>
        <dbReference type="ChEBI" id="CHEBI:78435"/>
        <dbReference type="EC" id="2.4.99.28"/>
    </reaction>
</comment>
<dbReference type="InterPro" id="IPR023346">
    <property type="entry name" value="Lysozyme-like_dom_sf"/>
</dbReference>
<evidence type="ECO:0000256" key="13">
    <source>
        <dbReference type="ARBA" id="ARBA00049902"/>
    </source>
</evidence>
<dbReference type="InterPro" id="IPR036950">
    <property type="entry name" value="PBP_transglycosylase"/>
</dbReference>
<feature type="region of interest" description="Disordered" evidence="14">
    <location>
        <begin position="726"/>
        <end position="811"/>
    </location>
</feature>
<reference evidence="17 18" key="1">
    <citation type="submission" date="2019-03" db="EMBL/GenBank/DDBJ databases">
        <title>Three New Species of Nocardioides, Nocardioides euryhalodurans sp. nov., Nocardioides seonyuensis sp. nov. and Nocardioides eburneoflavus sp. nov., Iolated from Soil.</title>
        <authorList>
            <person name="Roh S.G."/>
            <person name="Lee C."/>
            <person name="Kim M.-K."/>
            <person name="Kim S.B."/>
        </authorList>
    </citation>
    <scope>NUCLEOTIDE SEQUENCE [LARGE SCALE GENOMIC DNA]</scope>
    <source>
        <strain evidence="17 18">MMS17-SY117</strain>
    </source>
</reference>
<evidence type="ECO:0000256" key="6">
    <source>
        <dbReference type="ARBA" id="ARBA00022679"/>
    </source>
</evidence>
<evidence type="ECO:0000256" key="1">
    <source>
        <dbReference type="ARBA" id="ARBA00007090"/>
    </source>
</evidence>
<organism evidence="17 18">
    <name type="scientific">Nocardioides euryhalodurans</name>
    <dbReference type="NCBI Taxonomy" id="2518370"/>
    <lineage>
        <taxon>Bacteria</taxon>
        <taxon>Bacillati</taxon>
        <taxon>Actinomycetota</taxon>
        <taxon>Actinomycetes</taxon>
        <taxon>Propionibacteriales</taxon>
        <taxon>Nocardioidaceae</taxon>
        <taxon>Nocardioides</taxon>
    </lineage>
</organism>
<dbReference type="Gene3D" id="1.10.3810.10">
    <property type="entry name" value="Biosynthetic peptidoglycan transglycosylase-like"/>
    <property type="match status" value="1"/>
</dbReference>
<keyword evidence="3" id="KW-0121">Carboxypeptidase</keyword>
<keyword evidence="8" id="KW-0133">Cell shape</keyword>
<dbReference type="FunFam" id="1.10.3810.10:FF:000001">
    <property type="entry name" value="Penicillin-binding protein 1A"/>
    <property type="match status" value="1"/>
</dbReference>
<feature type="transmembrane region" description="Helical" evidence="15">
    <location>
        <begin position="20"/>
        <end position="45"/>
    </location>
</feature>